<organism evidence="1 2">
    <name type="scientific">Abeliophyllum distichum</name>
    <dbReference type="NCBI Taxonomy" id="126358"/>
    <lineage>
        <taxon>Eukaryota</taxon>
        <taxon>Viridiplantae</taxon>
        <taxon>Streptophyta</taxon>
        <taxon>Embryophyta</taxon>
        <taxon>Tracheophyta</taxon>
        <taxon>Spermatophyta</taxon>
        <taxon>Magnoliopsida</taxon>
        <taxon>eudicotyledons</taxon>
        <taxon>Gunneridae</taxon>
        <taxon>Pentapetalae</taxon>
        <taxon>asterids</taxon>
        <taxon>lamiids</taxon>
        <taxon>Lamiales</taxon>
        <taxon>Oleaceae</taxon>
        <taxon>Forsythieae</taxon>
        <taxon>Abeliophyllum</taxon>
    </lineage>
</organism>
<dbReference type="AlphaFoldDB" id="A0ABD1SE07"/>
<dbReference type="EMBL" id="JBFOLK010000007">
    <property type="protein sequence ID" value="KAL2498896.1"/>
    <property type="molecule type" value="Genomic_DNA"/>
</dbReference>
<dbReference type="Proteomes" id="UP001604336">
    <property type="component" value="Unassembled WGS sequence"/>
</dbReference>
<evidence type="ECO:0000313" key="1">
    <source>
        <dbReference type="EMBL" id="KAL2498896.1"/>
    </source>
</evidence>
<comment type="caution">
    <text evidence="1">The sequence shown here is derived from an EMBL/GenBank/DDBJ whole genome shotgun (WGS) entry which is preliminary data.</text>
</comment>
<protein>
    <submittedName>
        <fullName evidence="1">Ethylene-responsive transcription factor RAP2-12</fullName>
    </submittedName>
</protein>
<evidence type="ECO:0000313" key="2">
    <source>
        <dbReference type="Proteomes" id="UP001604336"/>
    </source>
</evidence>
<proteinExistence type="predicted"/>
<name>A0ABD1SE07_9LAMI</name>
<sequence length="112" mass="12942">MDCVDSTYNALRCGLFLMRAVTGLHQRRARSSRRLTIDLLWRSGSDADLINGKKKVPRNYHSKPLRSKPVVDIDDDFEADFQELKDYSDDEMEIDVKPFAFSASKKLQPSRF</sequence>
<keyword evidence="2" id="KW-1185">Reference proteome</keyword>
<accession>A0ABD1SE07</accession>
<gene>
    <name evidence="1" type="ORF">Adt_24446</name>
</gene>
<reference evidence="2" key="1">
    <citation type="submission" date="2024-07" db="EMBL/GenBank/DDBJ databases">
        <title>Two chromosome-level genome assemblies of Korean endemic species Abeliophyllum distichum and Forsythia ovata (Oleaceae).</title>
        <authorList>
            <person name="Jang H."/>
        </authorList>
    </citation>
    <scope>NUCLEOTIDE SEQUENCE [LARGE SCALE GENOMIC DNA]</scope>
</reference>